<dbReference type="Proteomes" id="UP000305948">
    <property type="component" value="Unassembled WGS sequence"/>
</dbReference>
<dbReference type="Pfam" id="PF00293">
    <property type="entry name" value="NUDIX"/>
    <property type="match status" value="1"/>
</dbReference>
<dbReference type="InterPro" id="IPR040008">
    <property type="entry name" value="Ribosomal_mL46"/>
</dbReference>
<dbReference type="STRING" id="5364.A0A5C3NCF6"/>
<evidence type="ECO:0000259" key="9">
    <source>
        <dbReference type="Pfam" id="PF00293"/>
    </source>
</evidence>
<dbReference type="EMBL" id="ML213505">
    <property type="protein sequence ID" value="TFK55013.1"/>
    <property type="molecule type" value="Genomic_DNA"/>
</dbReference>
<dbReference type="OrthoDB" id="414075at2759"/>
<dbReference type="GO" id="GO:0005762">
    <property type="term" value="C:mitochondrial large ribosomal subunit"/>
    <property type="evidence" value="ECO:0007669"/>
    <property type="project" value="TreeGrafter"/>
</dbReference>
<organism evidence="11 12">
    <name type="scientific">Heliocybe sulcata</name>
    <dbReference type="NCBI Taxonomy" id="5364"/>
    <lineage>
        <taxon>Eukaryota</taxon>
        <taxon>Fungi</taxon>
        <taxon>Dikarya</taxon>
        <taxon>Basidiomycota</taxon>
        <taxon>Agaricomycotina</taxon>
        <taxon>Agaricomycetes</taxon>
        <taxon>Gloeophyllales</taxon>
        <taxon>Gloeophyllaceae</taxon>
        <taxon>Heliocybe</taxon>
    </lineage>
</organism>
<evidence type="ECO:0000313" key="11">
    <source>
        <dbReference type="EMBL" id="TFK55013.1"/>
    </source>
</evidence>
<evidence type="ECO:0000256" key="1">
    <source>
        <dbReference type="ARBA" id="ARBA00004173"/>
    </source>
</evidence>
<dbReference type="Pfam" id="PF11788">
    <property type="entry name" value="MRP-L46"/>
    <property type="match status" value="1"/>
</dbReference>
<dbReference type="PANTHER" id="PTHR13124:SF12">
    <property type="entry name" value="LARGE RIBOSOMAL SUBUNIT PROTEIN ML46"/>
    <property type="match status" value="1"/>
</dbReference>
<evidence type="ECO:0000256" key="3">
    <source>
        <dbReference type="ARBA" id="ARBA00022946"/>
    </source>
</evidence>
<reference evidence="11 12" key="1">
    <citation type="journal article" date="2019" name="Nat. Ecol. Evol.">
        <title>Megaphylogeny resolves global patterns of mushroom evolution.</title>
        <authorList>
            <person name="Varga T."/>
            <person name="Krizsan K."/>
            <person name="Foldi C."/>
            <person name="Dima B."/>
            <person name="Sanchez-Garcia M."/>
            <person name="Sanchez-Ramirez S."/>
            <person name="Szollosi G.J."/>
            <person name="Szarkandi J.G."/>
            <person name="Papp V."/>
            <person name="Albert L."/>
            <person name="Andreopoulos W."/>
            <person name="Angelini C."/>
            <person name="Antonin V."/>
            <person name="Barry K.W."/>
            <person name="Bougher N.L."/>
            <person name="Buchanan P."/>
            <person name="Buyck B."/>
            <person name="Bense V."/>
            <person name="Catcheside P."/>
            <person name="Chovatia M."/>
            <person name="Cooper J."/>
            <person name="Damon W."/>
            <person name="Desjardin D."/>
            <person name="Finy P."/>
            <person name="Geml J."/>
            <person name="Haridas S."/>
            <person name="Hughes K."/>
            <person name="Justo A."/>
            <person name="Karasinski D."/>
            <person name="Kautmanova I."/>
            <person name="Kiss B."/>
            <person name="Kocsube S."/>
            <person name="Kotiranta H."/>
            <person name="LaButti K.M."/>
            <person name="Lechner B.E."/>
            <person name="Liimatainen K."/>
            <person name="Lipzen A."/>
            <person name="Lukacs Z."/>
            <person name="Mihaltcheva S."/>
            <person name="Morgado L.N."/>
            <person name="Niskanen T."/>
            <person name="Noordeloos M.E."/>
            <person name="Ohm R.A."/>
            <person name="Ortiz-Santana B."/>
            <person name="Ovrebo C."/>
            <person name="Racz N."/>
            <person name="Riley R."/>
            <person name="Savchenko A."/>
            <person name="Shiryaev A."/>
            <person name="Soop K."/>
            <person name="Spirin V."/>
            <person name="Szebenyi C."/>
            <person name="Tomsovsky M."/>
            <person name="Tulloss R.E."/>
            <person name="Uehling J."/>
            <person name="Grigoriev I.V."/>
            <person name="Vagvolgyi C."/>
            <person name="Papp T."/>
            <person name="Martin F.M."/>
            <person name="Miettinen O."/>
            <person name="Hibbett D.S."/>
            <person name="Nagy L.G."/>
        </authorList>
    </citation>
    <scope>NUCLEOTIDE SEQUENCE [LARGE SCALE GENOMIC DNA]</scope>
    <source>
        <strain evidence="11 12">OMC1185</strain>
    </source>
</reference>
<dbReference type="GO" id="GO:0003735">
    <property type="term" value="F:structural constituent of ribosome"/>
    <property type="evidence" value="ECO:0007669"/>
    <property type="project" value="InterPro"/>
</dbReference>
<dbReference type="AlphaFoldDB" id="A0A5C3NCF6"/>
<evidence type="ECO:0000256" key="6">
    <source>
        <dbReference type="ARBA" id="ARBA00023274"/>
    </source>
</evidence>
<dbReference type="InterPro" id="IPR021757">
    <property type="entry name" value="Ribosomal_mL46_N"/>
</dbReference>
<protein>
    <recommendedName>
        <fullName evidence="7">Large ribosomal subunit protein mL46</fullName>
    </recommendedName>
</protein>
<feature type="domain" description="Large ribosomal subunit protein mL46 N-terminal" evidence="10">
    <location>
        <begin position="54"/>
        <end position="144"/>
    </location>
</feature>
<comment type="similarity">
    <text evidence="2">Belongs to the mitochondrion-specific ribosomal protein mL46 family.</text>
</comment>
<feature type="region of interest" description="Disordered" evidence="8">
    <location>
        <begin position="28"/>
        <end position="47"/>
    </location>
</feature>
<dbReference type="PANTHER" id="PTHR13124">
    <property type="entry name" value="39S RIBOSOMAL PROTEIN L46, MITOCHONDRIAL PRECURSOR-RELATED"/>
    <property type="match status" value="1"/>
</dbReference>
<evidence type="ECO:0000313" key="12">
    <source>
        <dbReference type="Proteomes" id="UP000305948"/>
    </source>
</evidence>
<dbReference type="CDD" id="cd04661">
    <property type="entry name" value="NUDIX_MRP_L46"/>
    <property type="match status" value="1"/>
</dbReference>
<evidence type="ECO:0000256" key="7">
    <source>
        <dbReference type="ARBA" id="ARBA00035190"/>
    </source>
</evidence>
<evidence type="ECO:0000256" key="5">
    <source>
        <dbReference type="ARBA" id="ARBA00023128"/>
    </source>
</evidence>
<dbReference type="InterPro" id="IPR033650">
    <property type="entry name" value="Ribosomal_mL46_NUDIX"/>
</dbReference>
<keyword evidence="6" id="KW-0687">Ribonucleoprotein</keyword>
<dbReference type="SUPFAM" id="SSF55811">
    <property type="entry name" value="Nudix"/>
    <property type="match status" value="1"/>
</dbReference>
<proteinExistence type="inferred from homology"/>
<keyword evidence="12" id="KW-1185">Reference proteome</keyword>
<dbReference type="Gene3D" id="3.90.79.10">
    <property type="entry name" value="Nucleoside Triphosphate Pyrophosphohydrolase"/>
    <property type="match status" value="1"/>
</dbReference>
<feature type="domain" description="Nudix hydrolase" evidence="9">
    <location>
        <begin position="173"/>
        <end position="287"/>
    </location>
</feature>
<comment type="subcellular location">
    <subcellularLocation>
        <location evidence="1">Mitochondrion</location>
    </subcellularLocation>
</comment>
<keyword evidence="5" id="KW-0496">Mitochondrion</keyword>
<dbReference type="InterPro" id="IPR015797">
    <property type="entry name" value="NUDIX_hydrolase-like_dom_sf"/>
</dbReference>
<name>A0A5C3NCF6_9AGAM</name>
<dbReference type="InterPro" id="IPR000086">
    <property type="entry name" value="NUDIX_hydrolase_dom"/>
</dbReference>
<accession>A0A5C3NCF6</accession>
<evidence type="ECO:0000256" key="4">
    <source>
        <dbReference type="ARBA" id="ARBA00022980"/>
    </source>
</evidence>
<feature type="compositionally biased region" description="Low complexity" evidence="8">
    <location>
        <begin position="31"/>
        <end position="40"/>
    </location>
</feature>
<evidence type="ECO:0000256" key="2">
    <source>
        <dbReference type="ARBA" id="ARBA00009070"/>
    </source>
</evidence>
<sequence length="298" mass="33856">MSALPRCSSCFPRSASTRHGIILSRSLATEASAGPSTTPAQPTPAPSKAKIYETIRTAVILNRAPFLTRIPSRFERAFHAYQQRIQRALHNPFPYEFYFKQGSLLETKFQAEERRRERMMLGAPFGLAEAQTNAGTKAQSARESAVEALDREEEEIIPRISKADESNDVRSLDRKGERNLYLLLQKNSDDKQVWRFPEGQLQKGEVLHEAAERNLFAECGAGMDTWVVSRNPVGLYRHSSTGTPSPSHLFFYKAHIMAGQVRPNGTNVLDYAWLTKEEMEERLDKEYWVAVRDMLSDF</sequence>
<keyword evidence="4" id="KW-0689">Ribosomal protein</keyword>
<evidence type="ECO:0000256" key="8">
    <source>
        <dbReference type="SAM" id="MobiDB-lite"/>
    </source>
</evidence>
<gene>
    <name evidence="11" type="ORF">OE88DRAFT_1653625</name>
</gene>
<evidence type="ECO:0000259" key="10">
    <source>
        <dbReference type="Pfam" id="PF11788"/>
    </source>
</evidence>
<keyword evidence="3" id="KW-0809">Transit peptide</keyword>